<accession>A0A8J7LTT2</accession>
<protein>
    <submittedName>
        <fullName evidence="2">STAS domain-containing protein</fullName>
    </submittedName>
</protein>
<dbReference type="PROSITE" id="PS50801">
    <property type="entry name" value="STAS"/>
    <property type="match status" value="1"/>
</dbReference>
<keyword evidence="3" id="KW-1185">Reference proteome</keyword>
<evidence type="ECO:0000313" key="2">
    <source>
        <dbReference type="EMBL" id="MBJ6723779.1"/>
    </source>
</evidence>
<dbReference type="Proteomes" id="UP000636888">
    <property type="component" value="Unassembled WGS sequence"/>
</dbReference>
<sequence length="129" mass="13144">MTEFATTQASRDAAAQERVVTFVGPLAIVNGAAAKEALVEALDAAAEVTVDLAGVTELDLIGLQVLCSLHRSARDAGKRALIAGGDNGAVRQAVEAAGFHRNGCGRGGELGCLWEMVSGAAAGPGELRW</sequence>
<dbReference type="SUPFAM" id="SSF52091">
    <property type="entry name" value="SpoIIaa-like"/>
    <property type="match status" value="1"/>
</dbReference>
<evidence type="ECO:0000259" key="1">
    <source>
        <dbReference type="PROSITE" id="PS50801"/>
    </source>
</evidence>
<dbReference type="CDD" id="cd07043">
    <property type="entry name" value="STAS_anti-anti-sigma_factors"/>
    <property type="match status" value="1"/>
</dbReference>
<dbReference type="Pfam" id="PF13466">
    <property type="entry name" value="STAS_2"/>
    <property type="match status" value="1"/>
</dbReference>
<organism evidence="2 3">
    <name type="scientific">Geomesophilobacter sediminis</name>
    <dbReference type="NCBI Taxonomy" id="2798584"/>
    <lineage>
        <taxon>Bacteria</taxon>
        <taxon>Pseudomonadati</taxon>
        <taxon>Thermodesulfobacteriota</taxon>
        <taxon>Desulfuromonadia</taxon>
        <taxon>Geobacterales</taxon>
        <taxon>Geobacteraceae</taxon>
        <taxon>Geomesophilobacter</taxon>
    </lineage>
</organism>
<dbReference type="InterPro" id="IPR002645">
    <property type="entry name" value="STAS_dom"/>
</dbReference>
<dbReference type="InterPro" id="IPR058548">
    <property type="entry name" value="MlaB-like_STAS"/>
</dbReference>
<dbReference type="RefSeq" id="WP_199382629.1">
    <property type="nucleotide sequence ID" value="NZ_JAEMHM010000003.1"/>
</dbReference>
<proteinExistence type="predicted"/>
<dbReference type="Gene3D" id="3.30.750.24">
    <property type="entry name" value="STAS domain"/>
    <property type="match status" value="1"/>
</dbReference>
<dbReference type="EMBL" id="JAEMHM010000003">
    <property type="protein sequence ID" value="MBJ6723779.1"/>
    <property type="molecule type" value="Genomic_DNA"/>
</dbReference>
<feature type="domain" description="STAS" evidence="1">
    <location>
        <begin position="19"/>
        <end position="99"/>
    </location>
</feature>
<dbReference type="AlphaFoldDB" id="A0A8J7LTT2"/>
<evidence type="ECO:0000313" key="3">
    <source>
        <dbReference type="Proteomes" id="UP000636888"/>
    </source>
</evidence>
<reference evidence="2" key="1">
    <citation type="submission" date="2020-12" db="EMBL/GenBank/DDBJ databases">
        <title>Geomonas sp. Red875, isolated from river sediment.</title>
        <authorList>
            <person name="Xu Z."/>
            <person name="Zhang Z."/>
            <person name="Masuda Y."/>
            <person name="Itoh H."/>
            <person name="Senoo K."/>
        </authorList>
    </citation>
    <scope>NUCLEOTIDE SEQUENCE</scope>
    <source>
        <strain evidence="2">Red875</strain>
    </source>
</reference>
<dbReference type="InterPro" id="IPR036513">
    <property type="entry name" value="STAS_dom_sf"/>
</dbReference>
<comment type="caution">
    <text evidence="2">The sequence shown here is derived from an EMBL/GenBank/DDBJ whole genome shotgun (WGS) entry which is preliminary data.</text>
</comment>
<gene>
    <name evidence="2" type="ORF">JFN93_03575</name>
</gene>
<name>A0A8J7LTT2_9BACT</name>